<dbReference type="Pfam" id="PF13671">
    <property type="entry name" value="AAA_33"/>
    <property type="match status" value="1"/>
</dbReference>
<protein>
    <submittedName>
        <fullName evidence="1">AAA family ATPase</fullName>
    </submittedName>
</protein>
<dbReference type="PANTHER" id="PTHR43883:SF1">
    <property type="entry name" value="GLUCONOKINASE"/>
    <property type="match status" value="1"/>
</dbReference>
<keyword evidence="2" id="KW-1185">Reference proteome</keyword>
<sequence length="508" mass="54775">MVTAPPTAEFAAVRETHVGVVFLVGDRAYKLKKPVRTGFLDFSTPDRRLAACRRELELNRRLAPDVYLGISDVSAPHDGAQDRSGSGDAATATAEHLLVMRRMPGGRRLSALVRAGDPATGPLREVARLMAGFHASAERGPRITAEGGPEALRRRWTDNLEQAKAFRGRVLSEAVVDSIARLALRFIDGRGELFADRQAHDRIVDGHGDLIAEDVFCLDDGPRVLDCLEFDDQLRFVDGLDDVAFLAMDLERLGRPDLAQLFLGAYVEFSGDPAPAALRHHYVAYRAFVRAKVACLRHEQGDPPAAEDATGYAELAQRHLQDGAVRLALVGGLPGTGKTTLGGGLADRFGAVLLSSDRIRKELAGLDPTLPAAAGYRQGLYTPEHTDTLYRELLRRAGELLGRGESVVLDASWADAGHRHAAEALAHRTHSDLVRLQCRATAETAGRRILTRGPTASDATPAVATAMATDAGLWPEAVAIPTSGSIEDSLDRAAAVWRLTAARTTTHR</sequence>
<proteinExistence type="predicted"/>
<evidence type="ECO:0000313" key="2">
    <source>
        <dbReference type="Proteomes" id="UP000586918"/>
    </source>
</evidence>
<evidence type="ECO:0000313" key="1">
    <source>
        <dbReference type="EMBL" id="NMH91198.1"/>
    </source>
</evidence>
<dbReference type="SUPFAM" id="SSF52540">
    <property type="entry name" value="P-loop containing nucleoside triphosphate hydrolases"/>
    <property type="match status" value="1"/>
</dbReference>
<organism evidence="1 2">
    <name type="scientific">Pseudonocardia bannensis</name>
    <dbReference type="NCBI Taxonomy" id="630973"/>
    <lineage>
        <taxon>Bacteria</taxon>
        <taxon>Bacillati</taxon>
        <taxon>Actinomycetota</taxon>
        <taxon>Actinomycetes</taxon>
        <taxon>Pseudonocardiales</taxon>
        <taxon>Pseudonocardiaceae</taxon>
        <taxon>Pseudonocardia</taxon>
    </lineage>
</organism>
<name>A0A848DEX7_9PSEU</name>
<dbReference type="RefSeq" id="WP_169410955.1">
    <property type="nucleotide sequence ID" value="NZ_JAAXKZ010000014.1"/>
</dbReference>
<dbReference type="Gene3D" id="3.40.50.300">
    <property type="entry name" value="P-loop containing nucleotide triphosphate hydrolases"/>
    <property type="match status" value="1"/>
</dbReference>
<dbReference type="PANTHER" id="PTHR43883">
    <property type="entry name" value="SLR0207 PROTEIN"/>
    <property type="match status" value="1"/>
</dbReference>
<dbReference type="InterPro" id="IPR011009">
    <property type="entry name" value="Kinase-like_dom_sf"/>
</dbReference>
<dbReference type="AlphaFoldDB" id="A0A848DEX7"/>
<reference evidence="1 2" key="1">
    <citation type="submission" date="2020-04" db="EMBL/GenBank/DDBJ databases">
        <authorList>
            <person name="Klaysubun C."/>
            <person name="Duangmal K."/>
            <person name="Lipun K."/>
        </authorList>
    </citation>
    <scope>NUCLEOTIDE SEQUENCE [LARGE SCALE GENOMIC DNA]</scope>
    <source>
        <strain evidence="1 2">DSM 45300</strain>
    </source>
</reference>
<dbReference type="SUPFAM" id="SSF56112">
    <property type="entry name" value="Protein kinase-like (PK-like)"/>
    <property type="match status" value="1"/>
</dbReference>
<accession>A0A848DEX7</accession>
<dbReference type="InterPro" id="IPR027417">
    <property type="entry name" value="P-loop_NTPase"/>
</dbReference>
<gene>
    <name evidence="1" type="ORF">HF519_06245</name>
</gene>
<dbReference type="InterPro" id="IPR052732">
    <property type="entry name" value="Cell-binding_unc_protein"/>
</dbReference>
<dbReference type="EMBL" id="JAAXKZ010000014">
    <property type="protein sequence ID" value="NMH91198.1"/>
    <property type="molecule type" value="Genomic_DNA"/>
</dbReference>
<dbReference type="Proteomes" id="UP000586918">
    <property type="component" value="Unassembled WGS sequence"/>
</dbReference>
<comment type="caution">
    <text evidence="1">The sequence shown here is derived from an EMBL/GenBank/DDBJ whole genome shotgun (WGS) entry which is preliminary data.</text>
</comment>